<keyword evidence="3" id="KW-1185">Reference proteome</keyword>
<protein>
    <submittedName>
        <fullName evidence="2">Uncharacterized protein</fullName>
    </submittedName>
</protein>
<evidence type="ECO:0000313" key="3">
    <source>
        <dbReference type="Proteomes" id="UP001516023"/>
    </source>
</evidence>
<dbReference type="EMBL" id="JABMIG020000177">
    <property type="protein sequence ID" value="KAL3787313.1"/>
    <property type="molecule type" value="Genomic_DNA"/>
</dbReference>
<gene>
    <name evidence="2" type="ORF">HJC23_009559</name>
</gene>
<dbReference type="AlphaFoldDB" id="A0ABD3PGU0"/>
<feature type="compositionally biased region" description="Gly residues" evidence="1">
    <location>
        <begin position="28"/>
        <end position="40"/>
    </location>
</feature>
<dbReference type="Proteomes" id="UP001516023">
    <property type="component" value="Unassembled WGS sequence"/>
</dbReference>
<name>A0ABD3PGU0_9STRA</name>
<reference evidence="2 3" key="1">
    <citation type="journal article" date="2020" name="G3 (Bethesda)">
        <title>Improved Reference Genome for Cyclotella cryptica CCMP332, a Model for Cell Wall Morphogenesis, Salinity Adaptation, and Lipid Production in Diatoms (Bacillariophyta).</title>
        <authorList>
            <person name="Roberts W.R."/>
            <person name="Downey K.M."/>
            <person name="Ruck E.C."/>
            <person name="Traller J.C."/>
            <person name="Alverson A.J."/>
        </authorList>
    </citation>
    <scope>NUCLEOTIDE SEQUENCE [LARGE SCALE GENOMIC DNA]</scope>
    <source>
        <strain evidence="2 3">CCMP332</strain>
    </source>
</reference>
<evidence type="ECO:0000256" key="1">
    <source>
        <dbReference type="SAM" id="MobiDB-lite"/>
    </source>
</evidence>
<sequence>MGGNNTDMFDEPSYLRSLRRNGNKQGKGRNGGMKNGGRAGGRSDMMDIIHKLFDNRGSIMREITETPDGVTTYTHSDDDQVANWIITHVKQMTSLMEAEKGIRLWDDLFEKAFEYHNLNHLTFSEVEDGVTVTHEVNHDVEGQARDCLVAIIHEHSSVVSDFIQRGSDEAQANHAVPDICSGM</sequence>
<feature type="region of interest" description="Disordered" evidence="1">
    <location>
        <begin position="18"/>
        <end position="43"/>
    </location>
</feature>
<proteinExistence type="predicted"/>
<accession>A0ABD3PGU0</accession>
<comment type="caution">
    <text evidence="2">The sequence shown here is derived from an EMBL/GenBank/DDBJ whole genome shotgun (WGS) entry which is preliminary data.</text>
</comment>
<organism evidence="2 3">
    <name type="scientific">Cyclotella cryptica</name>
    <dbReference type="NCBI Taxonomy" id="29204"/>
    <lineage>
        <taxon>Eukaryota</taxon>
        <taxon>Sar</taxon>
        <taxon>Stramenopiles</taxon>
        <taxon>Ochrophyta</taxon>
        <taxon>Bacillariophyta</taxon>
        <taxon>Coscinodiscophyceae</taxon>
        <taxon>Thalassiosirophycidae</taxon>
        <taxon>Stephanodiscales</taxon>
        <taxon>Stephanodiscaceae</taxon>
        <taxon>Cyclotella</taxon>
    </lineage>
</organism>
<evidence type="ECO:0000313" key="2">
    <source>
        <dbReference type="EMBL" id="KAL3787313.1"/>
    </source>
</evidence>